<dbReference type="CDD" id="cd01427">
    <property type="entry name" value="HAD_like"/>
    <property type="match status" value="1"/>
</dbReference>
<dbReference type="eggNOG" id="COG0546">
    <property type="taxonomic scope" value="Bacteria"/>
</dbReference>
<dbReference type="OrthoDB" id="480475at2"/>
<dbReference type="KEGG" id="pma:Pro_1594"/>
<dbReference type="InterPro" id="IPR023198">
    <property type="entry name" value="PGP-like_dom2"/>
</dbReference>
<name>Q7VA73_PROMA</name>
<dbReference type="InterPro" id="IPR023214">
    <property type="entry name" value="HAD_sf"/>
</dbReference>
<gene>
    <name evidence="1" type="primary">gph</name>
    <name evidence="1" type="ordered locus">Pro_1594</name>
</gene>
<sequence length="261" mass="29613">MNLKGLVLFDIDGVIRDVANSYRLAVQETVKKFCGWKPSPKEIDSLKAEGCWNNDWDASLELIKRHCQLKRLSLKVPSRKIVINEFSNFYFGGNPHDEPEKWKGFIKNEPLIVNKEFFDQLTEQRILWGFISGAEIPSAKYVLESRIGLINPPLLAMGEAPDKPDPTGLIKLSSKLLSQPLGKSIPPIAYLGDTVADVHTIRNARKQFPDQKFISMAVAPPHLQTKEKLLDRKNYESQLRDAGADEILESTNNIFEHICTW</sequence>
<dbReference type="HOGENOM" id="CLU_1065007_0_0_3"/>
<evidence type="ECO:0000313" key="2">
    <source>
        <dbReference type="Proteomes" id="UP000001420"/>
    </source>
</evidence>
<dbReference type="InterPro" id="IPR036412">
    <property type="entry name" value="HAD-like_sf"/>
</dbReference>
<dbReference type="SUPFAM" id="SSF56784">
    <property type="entry name" value="HAD-like"/>
    <property type="match status" value="1"/>
</dbReference>
<reference evidence="1 2" key="1">
    <citation type="journal article" date="2003" name="Proc. Natl. Acad. Sci. U.S.A.">
        <title>Genome sequence of the cyanobacterium Prochlorococcus marinus SS120, a nearly minimal oxyphototrophic genome.</title>
        <authorList>
            <person name="Dufresne A."/>
            <person name="Salanoubat M."/>
            <person name="Partensky F."/>
            <person name="Artiguenave F."/>
            <person name="Axmann I.M."/>
            <person name="Barbe V."/>
            <person name="Duprat S."/>
            <person name="Galperin M.Y."/>
            <person name="Koonin E.V."/>
            <person name="Le Gall F."/>
            <person name="Makarova K.S."/>
            <person name="Ostrowski M."/>
            <person name="Oztas S."/>
            <person name="Robert C."/>
            <person name="Rogozin I.B."/>
            <person name="Scanlan D.J."/>
            <person name="Tandeau de Marsac N."/>
            <person name="Weissenbach J."/>
            <person name="Wincker P."/>
            <person name="Wolf Y.I."/>
            <person name="Hess W.R."/>
        </authorList>
    </citation>
    <scope>NUCLEOTIDE SEQUENCE [LARGE SCALE GENOMIC DNA]</scope>
    <source>
        <strain evidence="2">SARG / CCMP1375 / SS120</strain>
    </source>
</reference>
<evidence type="ECO:0000313" key="1">
    <source>
        <dbReference type="EMBL" id="AAQ00638.1"/>
    </source>
</evidence>
<dbReference type="AlphaFoldDB" id="Q7VA73"/>
<keyword evidence="2" id="KW-1185">Reference proteome</keyword>
<dbReference type="PATRIC" id="fig|167539.5.peg.1685"/>
<accession>Q7VA73</accession>
<dbReference type="Proteomes" id="UP000001420">
    <property type="component" value="Chromosome"/>
</dbReference>
<protein>
    <submittedName>
        <fullName evidence="1">Predicted HAD superfamily phosphatase</fullName>
    </submittedName>
</protein>
<dbReference type="STRING" id="167539.Pro_1594"/>
<organism evidence="1 2">
    <name type="scientific">Prochlorococcus marinus (strain SARG / CCMP1375 / SS120)</name>
    <dbReference type="NCBI Taxonomy" id="167539"/>
    <lineage>
        <taxon>Bacteria</taxon>
        <taxon>Bacillati</taxon>
        <taxon>Cyanobacteriota</taxon>
        <taxon>Cyanophyceae</taxon>
        <taxon>Synechococcales</taxon>
        <taxon>Prochlorococcaceae</taxon>
        <taxon>Prochlorococcus</taxon>
    </lineage>
</organism>
<dbReference type="InterPro" id="IPR006438">
    <property type="entry name" value="HAD-SF_TIGR01548"/>
</dbReference>
<dbReference type="RefSeq" id="WP_011125744.1">
    <property type="nucleotide sequence ID" value="NC_005042.1"/>
</dbReference>
<dbReference type="EnsemblBacteria" id="AAQ00638">
    <property type="protein sequence ID" value="AAQ00638"/>
    <property type="gene ID" value="Pro_1594"/>
</dbReference>
<proteinExistence type="predicted"/>
<dbReference type="Gene3D" id="1.10.150.240">
    <property type="entry name" value="Putative phosphatase, domain 2"/>
    <property type="match status" value="1"/>
</dbReference>
<dbReference type="Gene3D" id="3.40.50.1000">
    <property type="entry name" value="HAD superfamily/HAD-like"/>
    <property type="match status" value="1"/>
</dbReference>
<dbReference type="NCBIfam" id="TIGR01548">
    <property type="entry name" value="HAD-SF-IA-hyp1"/>
    <property type="match status" value="1"/>
</dbReference>
<dbReference type="EMBL" id="AE017126">
    <property type="protein sequence ID" value="AAQ00638.1"/>
    <property type="molecule type" value="Genomic_DNA"/>
</dbReference>